<gene>
    <name evidence="1" type="ORF">E1212_22360</name>
</gene>
<protein>
    <recommendedName>
        <fullName evidence="3">Sigma-70 family RNA polymerase sigma factor</fullName>
    </recommendedName>
</protein>
<dbReference type="RefSeq" id="WP_131986562.1">
    <property type="nucleotide sequence ID" value="NZ_SMKL01000062.1"/>
</dbReference>
<accession>A0A4R4RFS4</accession>
<organism evidence="1 2">
    <name type="scientific">Jiangella ureilytica</name>
    <dbReference type="NCBI Taxonomy" id="2530374"/>
    <lineage>
        <taxon>Bacteria</taxon>
        <taxon>Bacillati</taxon>
        <taxon>Actinomycetota</taxon>
        <taxon>Actinomycetes</taxon>
        <taxon>Jiangellales</taxon>
        <taxon>Jiangellaceae</taxon>
        <taxon>Jiangella</taxon>
    </lineage>
</organism>
<proteinExistence type="predicted"/>
<dbReference type="Proteomes" id="UP000295621">
    <property type="component" value="Unassembled WGS sequence"/>
</dbReference>
<name>A0A4R4RFS4_9ACTN</name>
<dbReference type="OrthoDB" id="4453977at2"/>
<dbReference type="EMBL" id="SMKL01000062">
    <property type="protein sequence ID" value="TDC48104.1"/>
    <property type="molecule type" value="Genomic_DNA"/>
</dbReference>
<dbReference type="AlphaFoldDB" id="A0A4R4RFS4"/>
<reference evidence="1 2" key="1">
    <citation type="submission" date="2019-02" db="EMBL/GenBank/DDBJ databases">
        <title>Draft genome sequences of novel Actinobacteria.</title>
        <authorList>
            <person name="Sahin N."/>
            <person name="Ay H."/>
            <person name="Saygin H."/>
        </authorList>
    </citation>
    <scope>NUCLEOTIDE SEQUENCE [LARGE SCALE GENOMIC DNA]</scope>
    <source>
        <strain evidence="1 2">KC603</strain>
    </source>
</reference>
<evidence type="ECO:0008006" key="3">
    <source>
        <dbReference type="Google" id="ProtNLM"/>
    </source>
</evidence>
<keyword evidence="2" id="KW-1185">Reference proteome</keyword>
<evidence type="ECO:0000313" key="2">
    <source>
        <dbReference type="Proteomes" id="UP000295621"/>
    </source>
</evidence>
<comment type="caution">
    <text evidence="1">The sequence shown here is derived from an EMBL/GenBank/DDBJ whole genome shotgun (WGS) entry which is preliminary data.</text>
</comment>
<evidence type="ECO:0000313" key="1">
    <source>
        <dbReference type="EMBL" id="TDC48104.1"/>
    </source>
</evidence>
<sequence length="262" mass="28132">MNTLAIPTARSTVLVTDQLNAEWLRLGVRPVPKHWPLPGLAGCVRLADVADTIATARRHQPVEADGLLVGLLDERTGRDDHLAGRLVLQVMLGRAVNLARRTHRFGAAGVRGDLPQLTAAAVGALWHAIATYPVERRRTKVAVNLCMDALAHFNAALEDDAVEVVDATVLDAAEPVIRRTPAPVVEVFRTLTWGISKGVITAEDAELLVRVYCPLPGQLGGAHHVARELGLPPATVRQRCSRAVQRLSDAVRAGRSVLTTAA</sequence>